<reference evidence="1 2" key="1">
    <citation type="journal article" date="2012" name="J. Bacteriol.">
        <title>Complete Genome Sequence of the Naphthalene-Degrading Pseudomonas putida Strain ND6.</title>
        <authorList>
            <person name="Li S."/>
            <person name="Zhao H."/>
            <person name="Li Y."/>
            <person name="Niu S."/>
            <person name="Cai B."/>
        </authorList>
    </citation>
    <scope>NUCLEOTIDE SEQUENCE [LARGE SCALE GENOMIC DNA]</scope>
    <source>
        <strain evidence="1 2">ND6</strain>
    </source>
</reference>
<accession>I3UYA8</accession>
<proteinExistence type="predicted"/>
<protein>
    <submittedName>
        <fullName evidence="1">Uncharacterized protein</fullName>
    </submittedName>
</protein>
<dbReference type="PATRIC" id="fig|231023.4.peg.3295"/>
<name>I3UYA8_PSEPU</name>
<organism evidence="1 2">
    <name type="scientific">Pseudomonas putida ND6</name>
    <dbReference type="NCBI Taxonomy" id="231023"/>
    <lineage>
        <taxon>Bacteria</taxon>
        <taxon>Pseudomonadati</taxon>
        <taxon>Pseudomonadota</taxon>
        <taxon>Gammaproteobacteria</taxon>
        <taxon>Pseudomonadales</taxon>
        <taxon>Pseudomonadaceae</taxon>
        <taxon>Pseudomonas</taxon>
    </lineage>
</organism>
<dbReference type="Proteomes" id="UP000005268">
    <property type="component" value="Chromosome"/>
</dbReference>
<sequence length="42" mass="4795">MPGTDARYTAAPFSVGLTCRRLARRFDVLVGYVERLFECSRL</sequence>
<gene>
    <name evidence="1" type="ORF">YSA_06886</name>
</gene>
<dbReference type="AlphaFoldDB" id="I3UYA8"/>
<dbReference type="HOGENOM" id="CLU_212190_0_0_6"/>
<evidence type="ECO:0000313" key="2">
    <source>
        <dbReference type="Proteomes" id="UP000005268"/>
    </source>
</evidence>
<dbReference type="KEGG" id="ppi:YSA_06886"/>
<evidence type="ECO:0000313" key="1">
    <source>
        <dbReference type="EMBL" id="AFK70479.1"/>
    </source>
</evidence>
<dbReference type="EMBL" id="CP003588">
    <property type="protein sequence ID" value="AFK70479.1"/>
    <property type="molecule type" value="Genomic_DNA"/>
</dbReference>